<gene>
    <name evidence="1" type="ORF">TNIN_64121</name>
</gene>
<comment type="caution">
    <text evidence="1">The sequence shown here is derived from an EMBL/GenBank/DDBJ whole genome shotgun (WGS) entry which is preliminary data.</text>
</comment>
<dbReference type="OrthoDB" id="10306209at2759"/>
<dbReference type="Proteomes" id="UP000886998">
    <property type="component" value="Unassembled WGS sequence"/>
</dbReference>
<keyword evidence="2" id="KW-1185">Reference proteome</keyword>
<evidence type="ECO:0000313" key="1">
    <source>
        <dbReference type="EMBL" id="GFY64672.1"/>
    </source>
</evidence>
<dbReference type="EMBL" id="BMAV01015347">
    <property type="protein sequence ID" value="GFY64672.1"/>
    <property type="molecule type" value="Genomic_DNA"/>
</dbReference>
<reference evidence="1" key="1">
    <citation type="submission" date="2020-08" db="EMBL/GenBank/DDBJ databases">
        <title>Multicomponent nature underlies the extraordinary mechanical properties of spider dragline silk.</title>
        <authorList>
            <person name="Kono N."/>
            <person name="Nakamura H."/>
            <person name="Mori M."/>
            <person name="Yoshida Y."/>
            <person name="Ohtoshi R."/>
            <person name="Malay A.D."/>
            <person name="Moran D.A.P."/>
            <person name="Tomita M."/>
            <person name="Numata K."/>
            <person name="Arakawa K."/>
        </authorList>
    </citation>
    <scope>NUCLEOTIDE SEQUENCE</scope>
</reference>
<evidence type="ECO:0000313" key="2">
    <source>
        <dbReference type="Proteomes" id="UP000886998"/>
    </source>
</evidence>
<dbReference type="AlphaFoldDB" id="A0A8X7CHB1"/>
<accession>A0A8X7CHB1</accession>
<organism evidence="1 2">
    <name type="scientific">Trichonephila inaurata madagascariensis</name>
    <dbReference type="NCBI Taxonomy" id="2747483"/>
    <lineage>
        <taxon>Eukaryota</taxon>
        <taxon>Metazoa</taxon>
        <taxon>Ecdysozoa</taxon>
        <taxon>Arthropoda</taxon>
        <taxon>Chelicerata</taxon>
        <taxon>Arachnida</taxon>
        <taxon>Araneae</taxon>
        <taxon>Araneomorphae</taxon>
        <taxon>Entelegynae</taxon>
        <taxon>Araneoidea</taxon>
        <taxon>Nephilidae</taxon>
        <taxon>Trichonephila</taxon>
        <taxon>Trichonephila inaurata</taxon>
    </lineage>
</organism>
<name>A0A8X7CHB1_9ARAC</name>
<sequence length="147" mass="17111">MCMQTPLAIISISQPQRSFRLPHKRFQRVGMCTHNGVFRCRYLCEPPDIKFNDRVWAINKEHAKQHESRRHGVLLKSTGEVLIDNTRSFISVVVKCVLPLRPSRSLVVSDRICWRPETVGRCHFVKTRCLMLSQRGQLRGSCDYCKQ</sequence>
<proteinExistence type="predicted"/>
<protein>
    <submittedName>
        <fullName evidence="1">Uncharacterized protein</fullName>
    </submittedName>
</protein>